<dbReference type="EMBL" id="DF840172">
    <property type="protein sequence ID" value="GAT44749.1"/>
    <property type="molecule type" value="Genomic_DNA"/>
</dbReference>
<dbReference type="Pfam" id="PF13450">
    <property type="entry name" value="NAD_binding_8"/>
    <property type="match status" value="1"/>
</dbReference>
<dbReference type="SUPFAM" id="SSF54373">
    <property type="entry name" value="FAD-linked reductases, C-terminal domain"/>
    <property type="match status" value="1"/>
</dbReference>
<keyword evidence="3" id="KW-0285">Flavoprotein</keyword>
<comment type="similarity">
    <text evidence="2">Belongs to the GMC oxidoreductase family.</text>
</comment>
<dbReference type="SUPFAM" id="SSF51905">
    <property type="entry name" value="FAD/NAD(P)-binding domain"/>
    <property type="match status" value="1"/>
</dbReference>
<evidence type="ECO:0000256" key="3">
    <source>
        <dbReference type="ARBA" id="ARBA00022630"/>
    </source>
</evidence>
<evidence type="ECO:0000256" key="5">
    <source>
        <dbReference type="ARBA" id="ARBA00022980"/>
    </source>
</evidence>
<dbReference type="PROSITE" id="PS00624">
    <property type="entry name" value="GMC_OXRED_2"/>
    <property type="match status" value="1"/>
</dbReference>
<dbReference type="Gene3D" id="3.30.560.10">
    <property type="entry name" value="Glucose Oxidase, domain 3"/>
    <property type="match status" value="3"/>
</dbReference>
<evidence type="ECO:0000256" key="6">
    <source>
        <dbReference type="ARBA" id="ARBA00023274"/>
    </source>
</evidence>
<evidence type="ECO:0000313" key="10">
    <source>
        <dbReference type="EMBL" id="GAT44749.1"/>
    </source>
</evidence>
<reference evidence="10" key="1">
    <citation type="submission" date="2014-09" db="EMBL/GenBank/DDBJ databases">
        <title>Genome sequence of the luminous mushroom Mycena chlorophos for searching fungal bioluminescence genes.</title>
        <authorList>
            <person name="Tanaka Y."/>
            <person name="Kasuga D."/>
            <person name="Oba Y."/>
            <person name="Hase S."/>
            <person name="Sato K."/>
            <person name="Oba Y."/>
            <person name="Sakakibara Y."/>
        </authorList>
    </citation>
    <scope>NUCLEOTIDE SEQUENCE</scope>
</reference>
<dbReference type="PANTHER" id="PTHR11552:SF147">
    <property type="entry name" value="CHOLINE DEHYDROGENASE, MITOCHONDRIAL"/>
    <property type="match status" value="1"/>
</dbReference>
<dbReference type="InterPro" id="IPR000172">
    <property type="entry name" value="GMC_OxRdtase_N"/>
</dbReference>
<accession>A0ABQ0L0R3</accession>
<evidence type="ECO:0000256" key="8">
    <source>
        <dbReference type="SAM" id="SignalP"/>
    </source>
</evidence>
<dbReference type="Gene3D" id="3.50.50.60">
    <property type="entry name" value="FAD/NAD(P)-binding domain"/>
    <property type="match status" value="3"/>
</dbReference>
<dbReference type="Proteomes" id="UP000815677">
    <property type="component" value="Unassembled WGS sequence"/>
</dbReference>
<gene>
    <name evidence="10" type="ORF">MCHLO_02360</name>
</gene>
<dbReference type="PANTHER" id="PTHR11552">
    <property type="entry name" value="GLUCOSE-METHANOL-CHOLINE GMC OXIDOREDUCTASE"/>
    <property type="match status" value="1"/>
</dbReference>
<keyword evidence="4" id="KW-0274">FAD</keyword>
<name>A0ABQ0L0R3_MYCCL</name>
<keyword evidence="8" id="KW-0732">Signal</keyword>
<evidence type="ECO:0000256" key="1">
    <source>
        <dbReference type="ARBA" id="ARBA00001974"/>
    </source>
</evidence>
<evidence type="ECO:0000256" key="7">
    <source>
        <dbReference type="SAM" id="MobiDB-lite"/>
    </source>
</evidence>
<evidence type="ECO:0000259" key="9">
    <source>
        <dbReference type="PROSITE" id="PS00624"/>
    </source>
</evidence>
<keyword evidence="6" id="KW-0687">Ribonucleoprotein</keyword>
<organism evidence="10 11">
    <name type="scientific">Mycena chlorophos</name>
    <name type="common">Agaric fungus</name>
    <name type="synonym">Agaricus chlorophos</name>
    <dbReference type="NCBI Taxonomy" id="658473"/>
    <lineage>
        <taxon>Eukaryota</taxon>
        <taxon>Fungi</taxon>
        <taxon>Dikarya</taxon>
        <taxon>Basidiomycota</taxon>
        <taxon>Agaricomycotina</taxon>
        <taxon>Agaricomycetes</taxon>
        <taxon>Agaricomycetidae</taxon>
        <taxon>Agaricales</taxon>
        <taxon>Marasmiineae</taxon>
        <taxon>Mycenaceae</taxon>
        <taxon>Mycena</taxon>
    </lineage>
</organism>
<keyword evidence="11" id="KW-1185">Reference proteome</keyword>
<dbReference type="InterPro" id="IPR007867">
    <property type="entry name" value="GMC_OxRtase_C"/>
</dbReference>
<feature type="region of interest" description="Disordered" evidence="7">
    <location>
        <begin position="408"/>
        <end position="434"/>
    </location>
</feature>
<feature type="domain" description="Glucose-methanol-choline oxidoreductase N-terminal" evidence="9">
    <location>
        <begin position="164"/>
        <end position="178"/>
    </location>
</feature>
<dbReference type="PIRSF" id="PIRSF000137">
    <property type="entry name" value="Alcohol_oxidase"/>
    <property type="match status" value="1"/>
</dbReference>
<proteinExistence type="inferred from homology"/>
<dbReference type="InterPro" id="IPR012132">
    <property type="entry name" value="GMC_OxRdtase"/>
</dbReference>
<dbReference type="InterPro" id="IPR006846">
    <property type="entry name" value="Ribosomal_eS30"/>
</dbReference>
<comment type="cofactor">
    <cofactor evidence="1">
        <name>FAD</name>
        <dbReference type="ChEBI" id="CHEBI:57692"/>
    </cofactor>
</comment>
<protein>
    <submittedName>
        <fullName evidence="10">Aryl-alcohol oxidase-like protein</fullName>
    </submittedName>
</protein>
<sequence>MQPLPFLLALIPTTLGALYESFDDLKTREFNFIVIGGGAGGNVIANRLSEIPNFSVLLLEAGPTPVGLVNYTAPFFSIYLRQPGPLDWNYTLSLAGMNHRSTAFEAARSRPTRLIQTGTNPISFRTVEFALSRDGLSSISSANVRHTALRQQITASKDVLLAAGPIETPKLLLLSGIGDLQLLQSLGIHPIVPLPDVGKNVSAHIAVSLVYNVNTTQTFDEIVRNATVRDALTARWEATGGQGPLGVPCHGAGTCCWVEFTAFAYDGAETLLTPTSRGSVTINTTDSLHHSSTSAGLAQHRIRHLRTARGSQDDASPLSKLGVNASDEDIEAYVRANAVPNGHLVGTASMSPVGASWGVVDPDLRVKGVEGLRVVDSSVLPYLPTGYTMTTTSFESPSMGKVHGSLARAGKVKGQTPKVDKQEKKKTPKGRAKKRILYNRRFVNVTTLPGGKRRMNPNPEK</sequence>
<dbReference type="Pfam" id="PF05199">
    <property type="entry name" value="GMC_oxred_C"/>
    <property type="match status" value="1"/>
</dbReference>
<dbReference type="Pfam" id="PF00732">
    <property type="entry name" value="GMC_oxred_N"/>
    <property type="match status" value="1"/>
</dbReference>
<dbReference type="Pfam" id="PF04758">
    <property type="entry name" value="Ribosomal_S30"/>
    <property type="match status" value="1"/>
</dbReference>
<dbReference type="InterPro" id="IPR036188">
    <property type="entry name" value="FAD/NAD-bd_sf"/>
</dbReference>
<feature type="chain" id="PRO_5046656410" evidence="8">
    <location>
        <begin position="17"/>
        <end position="461"/>
    </location>
</feature>
<keyword evidence="5" id="KW-0689">Ribosomal protein</keyword>
<evidence type="ECO:0000256" key="2">
    <source>
        <dbReference type="ARBA" id="ARBA00010790"/>
    </source>
</evidence>
<feature type="signal peptide" evidence="8">
    <location>
        <begin position="1"/>
        <end position="16"/>
    </location>
</feature>
<evidence type="ECO:0000313" key="11">
    <source>
        <dbReference type="Proteomes" id="UP000815677"/>
    </source>
</evidence>
<evidence type="ECO:0000256" key="4">
    <source>
        <dbReference type="ARBA" id="ARBA00022827"/>
    </source>
</evidence>